<dbReference type="Pfam" id="PF05024">
    <property type="entry name" value="Gpi1"/>
    <property type="match status" value="1"/>
</dbReference>
<dbReference type="GO" id="GO:0006506">
    <property type="term" value="P:GPI anchor biosynthetic process"/>
    <property type="evidence" value="ECO:0007669"/>
    <property type="project" value="InterPro"/>
</dbReference>
<dbReference type="RefSeq" id="XP_055875189.1">
    <property type="nucleotide sequence ID" value="XM_056019214.1"/>
</dbReference>
<evidence type="ECO:0000313" key="2">
    <source>
        <dbReference type="Proteomes" id="UP001165740"/>
    </source>
</evidence>
<dbReference type="OrthoDB" id="70250at2759"/>
<gene>
    <name evidence="3" type="primary">LOC106078618</name>
</gene>
<dbReference type="PANTHER" id="PTHR21329:SF3">
    <property type="entry name" value="PHOSPHATIDYLINOSITOL N-ACETYLGLUCOSAMINYLTRANSFERASE SUBUNIT Q"/>
    <property type="match status" value="1"/>
</dbReference>
<keyword evidence="1" id="KW-1133">Transmembrane helix</keyword>
<dbReference type="GO" id="GO:0016020">
    <property type="term" value="C:membrane"/>
    <property type="evidence" value="ECO:0007669"/>
    <property type="project" value="InterPro"/>
</dbReference>
<keyword evidence="1" id="KW-0472">Membrane</keyword>
<evidence type="ECO:0000256" key="1">
    <source>
        <dbReference type="SAM" id="Phobius"/>
    </source>
</evidence>
<dbReference type="GeneID" id="106078618"/>
<feature type="transmembrane region" description="Helical" evidence="1">
    <location>
        <begin position="371"/>
        <end position="392"/>
    </location>
</feature>
<dbReference type="PANTHER" id="PTHR21329">
    <property type="entry name" value="PHOSPHATIDYLINOSITOL N-ACETYLGLUCOSAMINYLTRANSFERASE SUBUNIT Q-RELATED"/>
    <property type="match status" value="1"/>
</dbReference>
<name>A0A9W2ZJM1_BIOGL</name>
<feature type="transmembrane region" description="Helical" evidence="1">
    <location>
        <begin position="202"/>
        <end position="227"/>
    </location>
</feature>
<dbReference type="Proteomes" id="UP001165740">
    <property type="component" value="Chromosome 2"/>
</dbReference>
<reference evidence="3" key="1">
    <citation type="submission" date="2025-08" db="UniProtKB">
        <authorList>
            <consortium name="RefSeq"/>
        </authorList>
    </citation>
    <scope>IDENTIFICATION</scope>
</reference>
<keyword evidence="2" id="KW-1185">Reference proteome</keyword>
<dbReference type="OMA" id="KWNVLRS"/>
<evidence type="ECO:0000313" key="3">
    <source>
        <dbReference type="RefSeq" id="XP_055875189.1"/>
    </source>
</evidence>
<feature type="transmembrane region" description="Helical" evidence="1">
    <location>
        <begin position="404"/>
        <end position="427"/>
    </location>
</feature>
<dbReference type="GO" id="GO:0005783">
    <property type="term" value="C:endoplasmic reticulum"/>
    <property type="evidence" value="ECO:0007669"/>
    <property type="project" value="TreeGrafter"/>
</dbReference>
<feature type="transmembrane region" description="Helical" evidence="1">
    <location>
        <begin position="448"/>
        <end position="469"/>
    </location>
</feature>
<proteinExistence type="predicted"/>
<feature type="transmembrane region" description="Helical" evidence="1">
    <location>
        <begin position="489"/>
        <end position="507"/>
    </location>
</feature>
<protein>
    <submittedName>
        <fullName evidence="3">Phosphatidylinositol N-acetylglucosaminyltransferase subunit Q-like</fullName>
    </submittedName>
</protein>
<organism evidence="2 3">
    <name type="scientific">Biomphalaria glabrata</name>
    <name type="common">Bloodfluke planorb</name>
    <name type="synonym">Freshwater snail</name>
    <dbReference type="NCBI Taxonomy" id="6526"/>
    <lineage>
        <taxon>Eukaryota</taxon>
        <taxon>Metazoa</taxon>
        <taxon>Spiralia</taxon>
        <taxon>Lophotrochozoa</taxon>
        <taxon>Mollusca</taxon>
        <taxon>Gastropoda</taxon>
        <taxon>Heterobranchia</taxon>
        <taxon>Euthyneura</taxon>
        <taxon>Panpulmonata</taxon>
        <taxon>Hygrophila</taxon>
        <taxon>Lymnaeoidea</taxon>
        <taxon>Planorbidae</taxon>
        <taxon>Biomphalaria</taxon>
    </lineage>
</organism>
<feature type="transmembrane region" description="Helical" evidence="1">
    <location>
        <begin position="345"/>
        <end position="364"/>
    </location>
</feature>
<keyword evidence="1" id="KW-0812">Transmembrane</keyword>
<accession>A0A9W2ZJM1</accession>
<sequence>MVKMRLVAWNAFIPIQVKQVTESANSSVSTWYLTGTIDYASYFICVHGMRKQSKDIKDKDHSCIGIWQRTKDAEFKRISSQSMLLICVKKTKNVKVTDSFQAVFYNQSLEAHPVTCIFYEPKELTISYILLKSLRLDTDKKRICDKAEKNALGYFESIKEAPYENCLTALIKNISSGCLLPTTQEQVDTLFIKASARAKSEAVLNALCVALPLFLMYFICFFGKLIYCGSKIIHSNCPWLSKIMQLPNILHHIQSKAFQYQKVLKLSQKDPFNRFILYNCYCQQFVDTCLGLSMIYLITQTGQAEYIASCIENWADDAAHNLTVLVKWLMGAPAGLKLNAQLTKFFGHFFIYHIYLWSGYLSYLKLVMSSVIWYSSFVGVLGVSAQLCLVQDVLSMLTLHIYCFYVYAARIFSVQVYAICSLWRLFLGKKWNVLRSRVDSALYNTDQLFVGNLIFTVLLFLLPTTALYYVVFTAFRLLVLIAKGFLHRIVYVINVTPVFTVIVKVLAPKWLVGSVRFEIQNETDCCKTLVLAMETCQISVRKLFSFTSSWMCSPPLPTYTWRECFYYLATGQLIYPWIHPDNDKKCA</sequence>
<dbReference type="InterPro" id="IPR007720">
    <property type="entry name" value="PigQ/GPI1"/>
</dbReference>
<dbReference type="AlphaFoldDB" id="A0A9W2ZJM1"/>